<comment type="subcellular location">
    <subcellularLocation>
        <location evidence="1">Cell membrane</location>
        <topology evidence="1">Multi-pass membrane protein</topology>
    </subcellularLocation>
</comment>
<feature type="transmembrane region" description="Helical" evidence="9">
    <location>
        <begin position="293"/>
        <end position="313"/>
    </location>
</feature>
<organism evidence="11 12">
    <name type="scientific">Fusobacterium nucleatum subsp. polymorphum</name>
    <name type="common">Fusobacterium polymorphum</name>
    <dbReference type="NCBI Taxonomy" id="76857"/>
    <lineage>
        <taxon>Bacteria</taxon>
        <taxon>Fusobacteriati</taxon>
        <taxon>Fusobacteriota</taxon>
        <taxon>Fusobacteriia</taxon>
        <taxon>Fusobacteriales</taxon>
        <taxon>Fusobacteriaceae</taxon>
        <taxon>Fusobacterium</taxon>
    </lineage>
</organism>
<keyword evidence="6 9" id="KW-1133">Transmembrane helix</keyword>
<evidence type="ECO:0000256" key="1">
    <source>
        <dbReference type="ARBA" id="ARBA00004651"/>
    </source>
</evidence>
<evidence type="ECO:0000256" key="5">
    <source>
        <dbReference type="ARBA" id="ARBA00022692"/>
    </source>
</evidence>
<proteinExistence type="inferred from homology"/>
<keyword evidence="5 9" id="KW-0812">Transmembrane</keyword>
<dbReference type="GO" id="GO:0015297">
    <property type="term" value="F:antiporter activity"/>
    <property type="evidence" value="ECO:0007669"/>
    <property type="project" value="UniProtKB-KW"/>
</dbReference>
<evidence type="ECO:0000256" key="4">
    <source>
        <dbReference type="ARBA" id="ARBA00022475"/>
    </source>
</evidence>
<dbReference type="PANTHER" id="PTHR33451">
    <property type="entry name" value="MALATE-2H(+)/NA(+)-LACTATE ANTIPORTER"/>
    <property type="match status" value="1"/>
</dbReference>
<evidence type="ECO:0000256" key="2">
    <source>
        <dbReference type="ARBA" id="ARBA00022448"/>
    </source>
</evidence>
<comment type="caution">
    <text evidence="11">The sequence shown here is derived from an EMBL/GenBank/DDBJ whole genome shotgun (WGS) entry which is preliminary data.</text>
</comment>
<feature type="transmembrane region" description="Helical" evidence="9">
    <location>
        <begin position="246"/>
        <end position="262"/>
    </location>
</feature>
<evidence type="ECO:0000256" key="7">
    <source>
        <dbReference type="ARBA" id="ARBA00023136"/>
    </source>
</evidence>
<feature type="transmembrane region" description="Helical" evidence="9">
    <location>
        <begin position="220"/>
        <end position="239"/>
    </location>
</feature>
<dbReference type="RefSeq" id="WP_098994865.1">
    <property type="nucleotide sequence ID" value="NZ_CP084159.1"/>
</dbReference>
<evidence type="ECO:0000256" key="3">
    <source>
        <dbReference type="ARBA" id="ARBA00022449"/>
    </source>
</evidence>
<dbReference type="InterPro" id="IPR018461">
    <property type="entry name" value="Na/H_Antiport_NhaC-like_C"/>
</dbReference>
<dbReference type="AlphaFoldDB" id="A0A2C6CAF0"/>
<keyword evidence="2" id="KW-0813">Transport</keyword>
<protein>
    <submittedName>
        <fullName evidence="11">Sodium:proton antiporter</fullName>
    </submittedName>
</protein>
<dbReference type="Proteomes" id="UP000221852">
    <property type="component" value="Unassembled WGS sequence"/>
</dbReference>
<evidence type="ECO:0000313" key="12">
    <source>
        <dbReference type="Proteomes" id="UP000221852"/>
    </source>
</evidence>
<dbReference type="GO" id="GO:0005886">
    <property type="term" value="C:plasma membrane"/>
    <property type="evidence" value="ECO:0007669"/>
    <property type="project" value="UniProtKB-SubCell"/>
</dbReference>
<feature type="transmembrane region" description="Helical" evidence="9">
    <location>
        <begin position="334"/>
        <end position="359"/>
    </location>
</feature>
<comment type="similarity">
    <text evidence="8">Belongs to the NhaC Na(+)/H(+) (TC 2.A.35) antiporter family.</text>
</comment>
<accession>A0A2C6CAF0</accession>
<dbReference type="InterPro" id="IPR052180">
    <property type="entry name" value="NhaC_Na-H+_Antiporter"/>
</dbReference>
<feature type="transmembrane region" description="Helical" evidence="9">
    <location>
        <begin position="180"/>
        <end position="200"/>
    </location>
</feature>
<reference evidence="11 12" key="1">
    <citation type="submission" date="2017-06" db="EMBL/GenBank/DDBJ databases">
        <title>Draft genome sequence of Fusobacterium nucleatum subsp. polymorphum KCOM 1330 (=ChDC F330).</title>
        <authorList>
            <person name="Kook J.-K."/>
            <person name="Park S.-N."/>
            <person name="Lim Y.K."/>
            <person name="Roh H."/>
        </authorList>
    </citation>
    <scope>NUCLEOTIDE SEQUENCE [LARGE SCALE GENOMIC DNA]</scope>
    <source>
        <strain evidence="12">KCOM 1330 (ChDC F330)</strain>
    </source>
</reference>
<dbReference type="PANTHER" id="PTHR33451:SF3">
    <property type="entry name" value="MALATE-2H(+)_NA(+)-LACTATE ANTIPORTER"/>
    <property type="match status" value="1"/>
</dbReference>
<feature type="transmembrane region" description="Helical" evidence="9">
    <location>
        <begin position="12"/>
        <end position="41"/>
    </location>
</feature>
<dbReference type="EMBL" id="NIRQ01000001">
    <property type="protein sequence ID" value="PHI13837.1"/>
    <property type="molecule type" value="Genomic_DNA"/>
</dbReference>
<feature type="transmembrane region" description="Helical" evidence="9">
    <location>
        <begin position="403"/>
        <end position="427"/>
    </location>
</feature>
<keyword evidence="3" id="KW-0050">Antiport</keyword>
<evidence type="ECO:0000313" key="11">
    <source>
        <dbReference type="EMBL" id="PHI13837.1"/>
    </source>
</evidence>
<feature type="domain" description="Na+/H+ antiporter NhaC-like C-terminal" evidence="10">
    <location>
        <begin position="149"/>
        <end position="419"/>
    </location>
</feature>
<feature type="transmembrane region" description="Helical" evidence="9">
    <location>
        <begin position="98"/>
        <end position="131"/>
    </location>
</feature>
<gene>
    <name evidence="11" type="ORF">CBG59_09160</name>
</gene>
<evidence type="ECO:0000256" key="8">
    <source>
        <dbReference type="ARBA" id="ARBA00038435"/>
    </source>
</evidence>
<evidence type="ECO:0000259" key="10">
    <source>
        <dbReference type="Pfam" id="PF03553"/>
    </source>
</evidence>
<feature type="transmembrane region" description="Helical" evidence="9">
    <location>
        <begin position="62"/>
        <end position="86"/>
    </location>
</feature>
<name>A0A2C6CAF0_FUSNP</name>
<keyword evidence="4" id="KW-1003">Cell membrane</keyword>
<evidence type="ECO:0000256" key="9">
    <source>
        <dbReference type="SAM" id="Phobius"/>
    </source>
</evidence>
<evidence type="ECO:0000256" key="6">
    <source>
        <dbReference type="ARBA" id="ARBA00022989"/>
    </source>
</evidence>
<sequence length="437" mass="48064">MGSIITISLFSLSLIICLLLKFSIVYALIIGYIIFISYGLIKGHNLIVLIKKSFEGVLTVKNILLVFILIGMITALWRASGTIAFIVYMGSKLISPSILILITFLLCAMLSLLIGTSLGTAATIGVICFSIGKTMGINPYYIGGAVLSGIYFGDRCSPMSTSALLISELTKTNLYTNIKMMIKTSIIPFIVTCVFYLFLGFKSTISPVSVDVTEIFKQNYNLNIVVIIPAILIIVLSLLKINVKKTMLISIVVSFIIAMFIQKESVVSLIKYCIFGYNNSNQELNLMMKGGGILSTINVGLIVGISSSYSGIFKETKMLVPLKEYLKGFSEKTSNYFVIFLSSIISGAIACNQSLGIILTNELSEELVDKQERAIILENTVVLLAGLIPWNTAMVVPLRTLDVGIMSGFFAFYLYFLPLWNLIVGIIKEKYKIKNLI</sequence>
<keyword evidence="7 9" id="KW-0472">Membrane</keyword>
<dbReference type="Pfam" id="PF03553">
    <property type="entry name" value="Na_H_antiporter"/>
    <property type="match status" value="1"/>
</dbReference>